<dbReference type="PANTHER" id="PTHR47033">
    <property type="entry name" value="CYSTATIN-M"/>
    <property type="match status" value="1"/>
</dbReference>
<dbReference type="Pfam" id="PF00031">
    <property type="entry name" value="Cystatin"/>
    <property type="match status" value="1"/>
</dbReference>
<dbReference type="AlphaFoldDB" id="A0A151PCC0"/>
<proteinExistence type="inferred from homology"/>
<feature type="region of interest" description="Disordered" evidence="8">
    <location>
        <begin position="125"/>
        <end position="158"/>
    </location>
</feature>
<dbReference type="Gene3D" id="3.10.450.10">
    <property type="match status" value="1"/>
</dbReference>
<evidence type="ECO:0000256" key="4">
    <source>
        <dbReference type="ARBA" id="ARBA00022690"/>
    </source>
</evidence>
<evidence type="ECO:0000256" key="7">
    <source>
        <dbReference type="ARBA" id="ARBA00078073"/>
    </source>
</evidence>
<evidence type="ECO:0000256" key="5">
    <source>
        <dbReference type="ARBA" id="ARBA00022704"/>
    </source>
</evidence>
<protein>
    <recommendedName>
        <fullName evidence="7">Egg-white cystatin</fullName>
    </recommendedName>
</protein>
<comment type="subcellular location">
    <subcellularLocation>
        <location evidence="1">Secreted</location>
    </subcellularLocation>
</comment>
<dbReference type="GO" id="GO:0070062">
    <property type="term" value="C:extracellular exosome"/>
    <property type="evidence" value="ECO:0007669"/>
    <property type="project" value="TreeGrafter"/>
</dbReference>
<feature type="domain" description="Cystatin" evidence="10">
    <location>
        <begin position="10"/>
        <end position="124"/>
    </location>
</feature>
<organism evidence="11 12">
    <name type="scientific">Alligator mississippiensis</name>
    <name type="common">American alligator</name>
    <dbReference type="NCBI Taxonomy" id="8496"/>
    <lineage>
        <taxon>Eukaryota</taxon>
        <taxon>Metazoa</taxon>
        <taxon>Chordata</taxon>
        <taxon>Craniata</taxon>
        <taxon>Vertebrata</taxon>
        <taxon>Euteleostomi</taxon>
        <taxon>Archelosauria</taxon>
        <taxon>Archosauria</taxon>
        <taxon>Crocodylia</taxon>
        <taxon>Alligatoridae</taxon>
        <taxon>Alligatorinae</taxon>
        <taxon>Alligator</taxon>
    </lineage>
</organism>
<feature type="compositionally biased region" description="Polar residues" evidence="8">
    <location>
        <begin position="137"/>
        <end position="158"/>
    </location>
</feature>
<dbReference type="Proteomes" id="UP000050525">
    <property type="component" value="Unassembled WGS sequence"/>
</dbReference>
<keyword evidence="6" id="KW-1015">Disulfide bond</keyword>
<accession>A0A151PCC0</accession>
<gene>
    <name evidence="11" type="ORF">Y1Q_0015755</name>
</gene>
<dbReference type="GO" id="GO:0004869">
    <property type="term" value="F:cysteine-type endopeptidase inhibitor activity"/>
    <property type="evidence" value="ECO:0007669"/>
    <property type="project" value="UniProtKB-KW"/>
</dbReference>
<dbReference type="InterPro" id="IPR046350">
    <property type="entry name" value="Cystatin_sf"/>
</dbReference>
<keyword evidence="12" id="KW-1185">Reference proteome</keyword>
<comment type="caution">
    <text evidence="11">The sequence shown here is derived from an EMBL/GenBank/DDBJ whole genome shotgun (WGS) entry which is preliminary data.</text>
</comment>
<dbReference type="EMBL" id="AKHW03000489">
    <property type="protein sequence ID" value="KYO46756.1"/>
    <property type="molecule type" value="Genomic_DNA"/>
</dbReference>
<reference evidence="11 12" key="1">
    <citation type="journal article" date="2012" name="Genome Biol.">
        <title>Sequencing three crocodilian genomes to illuminate the evolution of archosaurs and amniotes.</title>
        <authorList>
            <person name="St John J.A."/>
            <person name="Braun E.L."/>
            <person name="Isberg S.R."/>
            <person name="Miles L.G."/>
            <person name="Chong A.Y."/>
            <person name="Gongora J."/>
            <person name="Dalzell P."/>
            <person name="Moran C."/>
            <person name="Bed'hom B."/>
            <person name="Abzhanov A."/>
            <person name="Burgess S.C."/>
            <person name="Cooksey A.M."/>
            <person name="Castoe T.A."/>
            <person name="Crawford N.G."/>
            <person name="Densmore L.D."/>
            <person name="Drew J.C."/>
            <person name="Edwards S.V."/>
            <person name="Faircloth B.C."/>
            <person name="Fujita M.K."/>
            <person name="Greenwold M.J."/>
            <person name="Hoffmann F.G."/>
            <person name="Howard J.M."/>
            <person name="Iguchi T."/>
            <person name="Janes D.E."/>
            <person name="Khan S.Y."/>
            <person name="Kohno S."/>
            <person name="de Koning A.J."/>
            <person name="Lance S.L."/>
            <person name="McCarthy F.M."/>
            <person name="McCormack J.E."/>
            <person name="Merchant M.E."/>
            <person name="Peterson D.G."/>
            <person name="Pollock D.D."/>
            <person name="Pourmand N."/>
            <person name="Raney B.J."/>
            <person name="Roessler K.A."/>
            <person name="Sanford J.R."/>
            <person name="Sawyer R.H."/>
            <person name="Schmidt C.J."/>
            <person name="Triplett E.W."/>
            <person name="Tuberville T.D."/>
            <person name="Venegas-Anaya M."/>
            <person name="Howard J.T."/>
            <person name="Jarvis E.D."/>
            <person name="Guillette L.J.Jr."/>
            <person name="Glenn T.C."/>
            <person name="Green R.E."/>
            <person name="Ray D.A."/>
        </authorList>
    </citation>
    <scope>NUCLEOTIDE SEQUENCE [LARGE SCALE GENOMIC DNA]</scope>
    <source>
        <strain evidence="11">KSC_2009_1</strain>
    </source>
</reference>
<dbReference type="SMART" id="SM00043">
    <property type="entry name" value="CY"/>
    <property type="match status" value="1"/>
</dbReference>
<feature type="signal peptide" evidence="9">
    <location>
        <begin position="1"/>
        <end position="17"/>
    </location>
</feature>
<dbReference type="FunFam" id="3.10.450.10:FF:000004">
    <property type="entry name" value="Cystatin C"/>
    <property type="match status" value="1"/>
</dbReference>
<comment type="similarity">
    <text evidence="2">Belongs to the cystatin family.</text>
</comment>
<dbReference type="CDD" id="cd00042">
    <property type="entry name" value="CY"/>
    <property type="match status" value="1"/>
</dbReference>
<evidence type="ECO:0000256" key="2">
    <source>
        <dbReference type="ARBA" id="ARBA00009403"/>
    </source>
</evidence>
<evidence type="ECO:0000313" key="11">
    <source>
        <dbReference type="EMBL" id="KYO46756.1"/>
    </source>
</evidence>
<evidence type="ECO:0000256" key="8">
    <source>
        <dbReference type="SAM" id="MobiDB-lite"/>
    </source>
</evidence>
<evidence type="ECO:0000256" key="3">
    <source>
        <dbReference type="ARBA" id="ARBA00022525"/>
    </source>
</evidence>
<sequence>MRCSALQLLLAVAVAVAEPDSDSGVPAAAHFAVAAYNRASNDVRLWRALRVLRARRQAEAGYKYDLTMELVPTQCLKNDAGTRDVELSQCPLAPPSERQTLTCDFQIWTRPWLHNTRLISQHCQPHNPDPCPRGTAASVSPQDCGSYPRNLSPNRLTT</sequence>
<evidence type="ECO:0000256" key="1">
    <source>
        <dbReference type="ARBA" id="ARBA00004613"/>
    </source>
</evidence>
<dbReference type="InterPro" id="IPR000010">
    <property type="entry name" value="Cystatin_dom"/>
</dbReference>
<feature type="chain" id="PRO_5018673107" description="Egg-white cystatin" evidence="9">
    <location>
        <begin position="18"/>
        <end position="158"/>
    </location>
</feature>
<evidence type="ECO:0000313" key="12">
    <source>
        <dbReference type="Proteomes" id="UP000050525"/>
    </source>
</evidence>
<keyword evidence="5" id="KW-0789">Thiol protease inhibitor</keyword>
<keyword evidence="4" id="KW-0646">Protease inhibitor</keyword>
<dbReference type="PANTHER" id="PTHR47033:SF1">
    <property type="entry name" value="CYSTATIN-M"/>
    <property type="match status" value="1"/>
</dbReference>
<evidence type="ECO:0000256" key="6">
    <source>
        <dbReference type="ARBA" id="ARBA00023157"/>
    </source>
</evidence>
<evidence type="ECO:0000259" key="10">
    <source>
        <dbReference type="SMART" id="SM00043"/>
    </source>
</evidence>
<dbReference type="SUPFAM" id="SSF54403">
    <property type="entry name" value="Cystatin/monellin"/>
    <property type="match status" value="1"/>
</dbReference>
<keyword evidence="3" id="KW-0964">Secreted</keyword>
<keyword evidence="9" id="KW-0732">Signal</keyword>
<name>A0A151PCC0_ALLMI</name>
<evidence type="ECO:0000256" key="9">
    <source>
        <dbReference type="SAM" id="SignalP"/>
    </source>
</evidence>